<dbReference type="RefSeq" id="WP_014029357.1">
    <property type="nucleotide sequence ID" value="NC_015942.1"/>
</dbReference>
<dbReference type="PANTHER" id="PTHR15852">
    <property type="entry name" value="PLASTID TRANSCRIPTIONALLY ACTIVE PROTEIN"/>
    <property type="match status" value="1"/>
</dbReference>
<dbReference type="STRING" id="743299.Acife_1985"/>
<dbReference type="AlphaFoldDB" id="G0JM55"/>
<dbReference type="KEGG" id="afi:Acife_1985"/>
<protein>
    <recommendedName>
        <fullName evidence="3">CR-type domain-containing protein</fullName>
    </recommendedName>
</protein>
<dbReference type="InterPro" id="IPR036280">
    <property type="entry name" value="Multihaem_cyt_sf"/>
</dbReference>
<evidence type="ECO:0000313" key="2">
    <source>
        <dbReference type="Proteomes" id="UP000009220"/>
    </source>
</evidence>
<proteinExistence type="predicted"/>
<dbReference type="InterPro" id="IPR001305">
    <property type="entry name" value="HSP_DnaJ_Cys-rich_dom"/>
</dbReference>
<dbReference type="HOGENOM" id="CLU_791371_0_0_6"/>
<dbReference type="GO" id="GO:0031072">
    <property type="term" value="F:heat shock protein binding"/>
    <property type="evidence" value="ECO:0007669"/>
    <property type="project" value="InterPro"/>
</dbReference>
<accession>G0JM55</accession>
<evidence type="ECO:0008006" key="3">
    <source>
        <dbReference type="Google" id="ProtNLM"/>
    </source>
</evidence>
<gene>
    <name evidence="1" type="ORF">Acife_1985</name>
</gene>
<dbReference type="PANTHER" id="PTHR15852:SF54">
    <property type="entry name" value="PROTEIN SSUH2 HOMOLOG"/>
    <property type="match status" value="1"/>
</dbReference>
<dbReference type="Proteomes" id="UP000009220">
    <property type="component" value="Chromosome"/>
</dbReference>
<dbReference type="SUPFAM" id="SSF48695">
    <property type="entry name" value="Multiheme cytochromes"/>
    <property type="match status" value="1"/>
</dbReference>
<organism evidence="1 2">
    <name type="scientific">Acidithiobacillus ferrivorans SS3</name>
    <dbReference type="NCBI Taxonomy" id="743299"/>
    <lineage>
        <taxon>Bacteria</taxon>
        <taxon>Pseudomonadati</taxon>
        <taxon>Pseudomonadota</taxon>
        <taxon>Acidithiobacillia</taxon>
        <taxon>Acidithiobacillales</taxon>
        <taxon>Acidithiobacillaceae</taxon>
        <taxon>Acidithiobacillus</taxon>
    </lineage>
</organism>
<dbReference type="eggNOG" id="COG0484">
    <property type="taxonomic scope" value="Bacteria"/>
</dbReference>
<sequence>MELPPTENKEVINNTKQYYADVIKNHGGNPQDLKLWVIGRQTYFLYISLSYDLSIESTDGCGRHNEVQDKLKYWQDRLAQVKYEFNESKSKNPISYISKTAVYKILDSVPVTEICDGCHGQGRVACTSCNGTGSKPCSMCYGSCKTSCTSCHGRGVSYDNQTSYDSQGNSVTTQVHNTCSICYGNGEINCTFCNGFGTERCHACSSGKVSCHGCAGNGHVTKTYSIQSVAKPTYQVFSGDAHDLKIAEISKYFSQSNTKDFLSHIPVYHIENGSFLETQENGNQIFYYQGSVSVADIKIQYVDHSFEVVSVNDIPDIGMYPLAEHVLKIVNDDIQKFSDNIKSKSIVSGN</sequence>
<reference evidence="1 2" key="1">
    <citation type="journal article" date="2011" name="J. Bacteriol.">
        <title>Draft genome of the psychrotolerant acidophile Acidithiobacillus ferrivorans SS3.</title>
        <authorList>
            <person name="Liljeqvist M."/>
            <person name="Valdes J."/>
            <person name="Holmes D.S."/>
            <person name="Dopson M."/>
        </authorList>
    </citation>
    <scope>NUCLEOTIDE SEQUENCE [LARGE SCALE GENOMIC DNA]</scope>
    <source>
        <strain evidence="1 2">SS3</strain>
    </source>
</reference>
<evidence type="ECO:0000313" key="1">
    <source>
        <dbReference type="EMBL" id="AEM48105.1"/>
    </source>
</evidence>
<name>G0JM55_9PROT</name>
<dbReference type="EMBL" id="CP002985">
    <property type="protein sequence ID" value="AEM48105.1"/>
    <property type="molecule type" value="Genomic_DNA"/>
</dbReference>
<dbReference type="GO" id="GO:0051082">
    <property type="term" value="F:unfolded protein binding"/>
    <property type="evidence" value="ECO:0007669"/>
    <property type="project" value="InterPro"/>
</dbReference>
<dbReference type="CDD" id="cd10719">
    <property type="entry name" value="DnaJ_zf"/>
    <property type="match status" value="1"/>
</dbReference>